<protein>
    <submittedName>
        <fullName evidence="2">Uncharacterized protein</fullName>
    </submittedName>
</protein>
<dbReference type="PANTHER" id="PTHR21696:SF2">
    <property type="entry name" value="PROTEIN UNC-79 HOMOLOG"/>
    <property type="match status" value="1"/>
</dbReference>
<evidence type="ECO:0000313" key="3">
    <source>
        <dbReference type="Proteomes" id="UP001153148"/>
    </source>
</evidence>
<name>A0ABN7NXJ0_TIMPD</name>
<accession>A0ABN7NXJ0</accession>
<gene>
    <name evidence="2" type="ORF">TPAB3V08_LOCUS5943</name>
</gene>
<dbReference type="InterPro" id="IPR024855">
    <property type="entry name" value="UNC79"/>
</dbReference>
<proteinExistence type="predicted"/>
<organism evidence="2 3">
    <name type="scientific">Timema podura</name>
    <name type="common">Walking stick</name>
    <dbReference type="NCBI Taxonomy" id="61482"/>
    <lineage>
        <taxon>Eukaryota</taxon>
        <taxon>Metazoa</taxon>
        <taxon>Ecdysozoa</taxon>
        <taxon>Arthropoda</taxon>
        <taxon>Hexapoda</taxon>
        <taxon>Insecta</taxon>
        <taxon>Pterygota</taxon>
        <taxon>Neoptera</taxon>
        <taxon>Polyneoptera</taxon>
        <taxon>Phasmatodea</taxon>
        <taxon>Timematodea</taxon>
        <taxon>Timematoidea</taxon>
        <taxon>Timematidae</taxon>
        <taxon>Timema</taxon>
    </lineage>
</organism>
<evidence type="ECO:0000256" key="1">
    <source>
        <dbReference type="SAM" id="MobiDB-lite"/>
    </source>
</evidence>
<feature type="compositionally biased region" description="Basic and acidic residues" evidence="1">
    <location>
        <begin position="216"/>
        <end position="235"/>
    </location>
</feature>
<dbReference type="Proteomes" id="UP001153148">
    <property type="component" value="Unassembled WGS sequence"/>
</dbReference>
<comment type="caution">
    <text evidence="2">The sequence shown here is derived from an EMBL/GenBank/DDBJ whole genome shotgun (WGS) entry which is preliminary data.</text>
</comment>
<sequence>MSPLGFDAKKLFKFISLRFKKTSAKVQEQALHWLQILTMLEIVFPLHLLFSMFGDGVKVMKTLPKEPVQLEKPIKKEEGVRKSSISPVVEDDSGNTSPLSDDELPTSRHVEFETDVEMNLSCCILMLDVLLQQMELQEVERNNGVQTSLAQDVCRLLKCMLGASWVGTHTCTSKVECVFCESCVMWHQLALELMEYLMPENPVNPPDSQAEEQSEESGHGRKSPPESEKKSEPKPDVIINMPIPEIHSVGGVLAHMPHVVATLLSSVEQTSVLETVSEGYLFLLSPVLPTPL</sequence>
<reference evidence="2" key="1">
    <citation type="submission" date="2021-03" db="EMBL/GenBank/DDBJ databases">
        <authorList>
            <person name="Tran Van P."/>
        </authorList>
    </citation>
    <scope>NUCLEOTIDE SEQUENCE</scope>
</reference>
<keyword evidence="3" id="KW-1185">Reference proteome</keyword>
<evidence type="ECO:0000313" key="2">
    <source>
        <dbReference type="EMBL" id="CAG2058977.1"/>
    </source>
</evidence>
<feature type="region of interest" description="Disordered" evidence="1">
    <location>
        <begin position="200"/>
        <end position="237"/>
    </location>
</feature>
<feature type="region of interest" description="Disordered" evidence="1">
    <location>
        <begin position="74"/>
        <end position="106"/>
    </location>
</feature>
<dbReference type="PANTHER" id="PTHR21696">
    <property type="entry name" value="PROTEIN UNC-79 HOMOLOG"/>
    <property type="match status" value="1"/>
</dbReference>
<dbReference type="EMBL" id="CAJPIN010008429">
    <property type="protein sequence ID" value="CAG2058977.1"/>
    <property type="molecule type" value="Genomic_DNA"/>
</dbReference>